<dbReference type="GO" id="GO:0000160">
    <property type="term" value="P:phosphorelay signal transduction system"/>
    <property type="evidence" value="ECO:0007669"/>
    <property type="project" value="InterPro"/>
</dbReference>
<name>A0A971D072_9BIFI</name>
<dbReference type="EMBL" id="JAAXZR010000026">
    <property type="protein sequence ID" value="NLT80265.1"/>
    <property type="molecule type" value="Genomic_DNA"/>
</dbReference>
<feature type="modified residue" description="4-aspartylphosphate" evidence="2">
    <location>
        <position position="67"/>
    </location>
</feature>
<dbReference type="SMART" id="SM00421">
    <property type="entry name" value="HTH_LUXR"/>
    <property type="match status" value="1"/>
</dbReference>
<dbReference type="GO" id="GO:0003677">
    <property type="term" value="F:DNA binding"/>
    <property type="evidence" value="ECO:0007669"/>
    <property type="project" value="UniProtKB-KW"/>
</dbReference>
<dbReference type="Gene3D" id="3.40.50.2300">
    <property type="match status" value="1"/>
</dbReference>
<feature type="domain" description="Response regulatory" evidence="4">
    <location>
        <begin position="13"/>
        <end position="132"/>
    </location>
</feature>
<dbReference type="Pfam" id="PF00072">
    <property type="entry name" value="Response_reg"/>
    <property type="match status" value="1"/>
</dbReference>
<protein>
    <submittedName>
        <fullName evidence="5">Response regulator transcription factor</fullName>
    </submittedName>
</protein>
<dbReference type="InterPro" id="IPR001789">
    <property type="entry name" value="Sig_transdc_resp-reg_receiver"/>
</dbReference>
<dbReference type="GO" id="GO:0006355">
    <property type="term" value="P:regulation of DNA-templated transcription"/>
    <property type="evidence" value="ECO:0007669"/>
    <property type="project" value="InterPro"/>
</dbReference>
<dbReference type="Pfam" id="PF00196">
    <property type="entry name" value="GerE"/>
    <property type="match status" value="1"/>
</dbReference>
<dbReference type="RefSeq" id="WP_273174371.1">
    <property type="nucleotide sequence ID" value="NZ_JAAXZR010000026.1"/>
</dbReference>
<dbReference type="Proteomes" id="UP000767327">
    <property type="component" value="Unassembled WGS sequence"/>
</dbReference>
<dbReference type="SUPFAM" id="SSF52172">
    <property type="entry name" value="CheY-like"/>
    <property type="match status" value="1"/>
</dbReference>
<organism evidence="5 6">
    <name type="scientific">Bifidobacterium crudilactis</name>
    <dbReference type="NCBI Taxonomy" id="327277"/>
    <lineage>
        <taxon>Bacteria</taxon>
        <taxon>Bacillati</taxon>
        <taxon>Actinomycetota</taxon>
        <taxon>Actinomycetes</taxon>
        <taxon>Bifidobacteriales</taxon>
        <taxon>Bifidobacteriaceae</taxon>
        <taxon>Bifidobacterium</taxon>
    </lineage>
</organism>
<dbReference type="InterPro" id="IPR000792">
    <property type="entry name" value="Tscrpt_reg_LuxR_C"/>
</dbReference>
<reference evidence="5" key="1">
    <citation type="journal article" date="2020" name="Biotechnol. Biofuels">
        <title>New insights from the biogas microbiome by comprehensive genome-resolved metagenomics of nearly 1600 species originating from multiple anaerobic digesters.</title>
        <authorList>
            <person name="Campanaro S."/>
            <person name="Treu L."/>
            <person name="Rodriguez-R L.M."/>
            <person name="Kovalovszki A."/>
            <person name="Ziels R.M."/>
            <person name="Maus I."/>
            <person name="Zhu X."/>
            <person name="Kougias P.G."/>
            <person name="Basile A."/>
            <person name="Luo G."/>
            <person name="Schluter A."/>
            <person name="Konstantinidis K.T."/>
            <person name="Angelidaki I."/>
        </authorList>
    </citation>
    <scope>NUCLEOTIDE SEQUENCE</scope>
    <source>
        <strain evidence="5">AS01afH2WH_6</strain>
    </source>
</reference>
<dbReference type="PRINTS" id="PR00038">
    <property type="entry name" value="HTHLUXR"/>
</dbReference>
<dbReference type="InterPro" id="IPR039420">
    <property type="entry name" value="WalR-like"/>
</dbReference>
<evidence type="ECO:0000256" key="1">
    <source>
        <dbReference type="ARBA" id="ARBA00023125"/>
    </source>
</evidence>
<gene>
    <name evidence="5" type="ORF">GXW98_08295</name>
</gene>
<evidence type="ECO:0000256" key="2">
    <source>
        <dbReference type="PROSITE-ProRule" id="PRU00169"/>
    </source>
</evidence>
<dbReference type="PROSITE" id="PS50110">
    <property type="entry name" value="RESPONSE_REGULATORY"/>
    <property type="match status" value="1"/>
</dbReference>
<dbReference type="PANTHER" id="PTHR43214">
    <property type="entry name" value="TWO-COMPONENT RESPONSE REGULATOR"/>
    <property type="match status" value="1"/>
</dbReference>
<accession>A0A971D072</accession>
<keyword evidence="2" id="KW-0597">Phosphoprotein</keyword>
<keyword evidence="1" id="KW-0238">DNA-binding</keyword>
<evidence type="ECO:0000313" key="5">
    <source>
        <dbReference type="EMBL" id="NLT80265.1"/>
    </source>
</evidence>
<dbReference type="SUPFAM" id="SSF46894">
    <property type="entry name" value="C-terminal effector domain of the bipartite response regulators"/>
    <property type="match status" value="1"/>
</dbReference>
<evidence type="ECO:0000313" key="6">
    <source>
        <dbReference type="Proteomes" id="UP000767327"/>
    </source>
</evidence>
<evidence type="ECO:0000259" key="4">
    <source>
        <dbReference type="PROSITE" id="PS50110"/>
    </source>
</evidence>
<dbReference type="InterPro" id="IPR016032">
    <property type="entry name" value="Sig_transdc_resp-reg_C-effctor"/>
</dbReference>
<dbReference type="InterPro" id="IPR011006">
    <property type="entry name" value="CheY-like_superfamily"/>
</dbReference>
<sequence>MDEASNQVAEELSIGIVDNDPYAVDYLEILFHRSNAPLRVLWTTTDPENALHLCEIDSGLPQIVLTDMSMPGMMGVEFSRKLIMLHPEIHVVGITALPTGEADTSLRQHGISALLNKDDSVKEIVRTLGKVADCCAAMYWQGPGSIISLNDTECEIFRLFSQGRTLDSIAVRLSMSPATVKVHMKRAYAKLNAHSRTEAIAICIRDGLI</sequence>
<evidence type="ECO:0000259" key="3">
    <source>
        <dbReference type="PROSITE" id="PS50043"/>
    </source>
</evidence>
<dbReference type="Gene3D" id="1.10.10.10">
    <property type="entry name" value="Winged helix-like DNA-binding domain superfamily/Winged helix DNA-binding domain"/>
    <property type="match status" value="1"/>
</dbReference>
<reference evidence="5" key="2">
    <citation type="submission" date="2020-01" db="EMBL/GenBank/DDBJ databases">
        <authorList>
            <person name="Campanaro S."/>
        </authorList>
    </citation>
    <scope>NUCLEOTIDE SEQUENCE</scope>
    <source>
        <strain evidence="5">AS01afH2WH_6</strain>
    </source>
</reference>
<dbReference type="PROSITE" id="PS50043">
    <property type="entry name" value="HTH_LUXR_2"/>
    <property type="match status" value="1"/>
</dbReference>
<comment type="caution">
    <text evidence="5">The sequence shown here is derived from an EMBL/GenBank/DDBJ whole genome shotgun (WGS) entry which is preliminary data.</text>
</comment>
<dbReference type="InterPro" id="IPR036388">
    <property type="entry name" value="WH-like_DNA-bd_sf"/>
</dbReference>
<dbReference type="CDD" id="cd06170">
    <property type="entry name" value="LuxR_C_like"/>
    <property type="match status" value="1"/>
</dbReference>
<proteinExistence type="predicted"/>
<feature type="domain" description="HTH luxR-type" evidence="3">
    <location>
        <begin position="142"/>
        <end position="207"/>
    </location>
</feature>
<dbReference type="SMART" id="SM00448">
    <property type="entry name" value="REC"/>
    <property type="match status" value="1"/>
</dbReference>
<dbReference type="AlphaFoldDB" id="A0A971D072"/>